<dbReference type="PANTHER" id="PTHR24567:SF68">
    <property type="entry name" value="DNA-BINDING TRANSCRIPTIONAL DUAL REGULATOR CRP"/>
    <property type="match status" value="1"/>
</dbReference>
<feature type="domain" description="HTH crp-type" evidence="5">
    <location>
        <begin position="143"/>
        <end position="215"/>
    </location>
</feature>
<keyword evidence="2" id="KW-0238">DNA-binding</keyword>
<keyword evidence="1" id="KW-0805">Transcription regulation</keyword>
<dbReference type="Pfam" id="PF00027">
    <property type="entry name" value="cNMP_binding"/>
    <property type="match status" value="1"/>
</dbReference>
<keyword evidence="3" id="KW-0804">Transcription</keyword>
<dbReference type="CDD" id="cd00038">
    <property type="entry name" value="CAP_ED"/>
    <property type="match status" value="1"/>
</dbReference>
<dbReference type="Proteomes" id="UP000004699">
    <property type="component" value="Unassembled WGS sequence"/>
</dbReference>
<reference evidence="7" key="1">
    <citation type="journal article" date="2013" name="BMC Microbiol.">
        <title>Taxonomy and evolution of bacteriochlorophyll a-containing members of the OM60/NOR5 clade of marine gammaproteobacteria: description of Luminiphilus syltensis gen. nov., sp. nov., reclassification of Haliea rubra as Pseudohaliea rubra gen. nov., comb. nov., and emendation of Chromatocurvus halotolerans.</title>
        <authorList>
            <person name="Spring S."/>
            <person name="Riedel T."/>
            <person name="Sproer C."/>
            <person name="Yan S."/>
            <person name="Harder J."/>
            <person name="Fuchs B.M."/>
        </authorList>
    </citation>
    <scope>NUCLEOTIDE SEQUENCE [LARGE SCALE GENOMIC DNA]</scope>
    <source>
        <strain evidence="7">NOR51-B</strain>
    </source>
</reference>
<protein>
    <submittedName>
        <fullName evidence="6">Transcriptional regulator Vfr</fullName>
    </submittedName>
</protein>
<dbReference type="GO" id="GO:0003677">
    <property type="term" value="F:DNA binding"/>
    <property type="evidence" value="ECO:0007669"/>
    <property type="project" value="UniProtKB-KW"/>
</dbReference>
<evidence type="ECO:0000259" key="5">
    <source>
        <dbReference type="PROSITE" id="PS51063"/>
    </source>
</evidence>
<sequence>MSDSIRPQVTAQIPGVEDFLRYCERVKVNAKTFIFRQGDDSEFLYLILDGSVSVLVDDEEHPEMEMLVSYLNPGDFVGEMGLFGEHKRSANLLARTDVTLARISYDRFHQVRGEFPEVLYALANQLGYRLRNTTRKLTDLAFVDVAGRISKTLLELTDQPDAMTHPDGMQIRITRQDLGKLVGCSREMAGRVLKALQEQGLIDVSGKTIVVLREPRQSQAPLLVNDG</sequence>
<name>B8KVZ7_9GAMM</name>
<dbReference type="PANTHER" id="PTHR24567">
    <property type="entry name" value="CRP FAMILY TRANSCRIPTIONAL REGULATORY PROTEIN"/>
    <property type="match status" value="1"/>
</dbReference>
<evidence type="ECO:0000313" key="6">
    <source>
        <dbReference type="EMBL" id="EED36285.1"/>
    </source>
</evidence>
<dbReference type="NCBIfam" id="NF008732">
    <property type="entry name" value="PRK11753.1"/>
    <property type="match status" value="1"/>
</dbReference>
<dbReference type="SMART" id="SM00100">
    <property type="entry name" value="cNMP"/>
    <property type="match status" value="1"/>
</dbReference>
<accession>B8KVZ7</accession>
<proteinExistence type="predicted"/>
<feature type="domain" description="Cyclic nucleotide-binding" evidence="4">
    <location>
        <begin position="22"/>
        <end position="129"/>
    </location>
</feature>
<dbReference type="InterPro" id="IPR036390">
    <property type="entry name" value="WH_DNA-bd_sf"/>
</dbReference>
<dbReference type="Gene3D" id="1.10.10.10">
    <property type="entry name" value="Winged helix-like DNA-binding domain superfamily/Winged helix DNA-binding domain"/>
    <property type="match status" value="1"/>
</dbReference>
<dbReference type="InterPro" id="IPR036388">
    <property type="entry name" value="WH-like_DNA-bd_sf"/>
</dbReference>
<evidence type="ECO:0000256" key="2">
    <source>
        <dbReference type="ARBA" id="ARBA00023125"/>
    </source>
</evidence>
<dbReference type="InterPro" id="IPR012318">
    <property type="entry name" value="HTH_CRP"/>
</dbReference>
<dbReference type="HOGENOM" id="CLU_075053_3_5_6"/>
<dbReference type="InterPro" id="IPR018490">
    <property type="entry name" value="cNMP-bd_dom_sf"/>
</dbReference>
<dbReference type="GO" id="GO:0005829">
    <property type="term" value="C:cytosol"/>
    <property type="evidence" value="ECO:0007669"/>
    <property type="project" value="TreeGrafter"/>
</dbReference>
<evidence type="ECO:0000313" key="7">
    <source>
        <dbReference type="Proteomes" id="UP000004699"/>
    </source>
</evidence>
<dbReference type="EMBL" id="DS999411">
    <property type="protein sequence ID" value="EED36285.1"/>
    <property type="molecule type" value="Genomic_DNA"/>
</dbReference>
<dbReference type="InterPro" id="IPR000595">
    <property type="entry name" value="cNMP-bd_dom"/>
</dbReference>
<dbReference type="Pfam" id="PF00325">
    <property type="entry name" value="Crp"/>
    <property type="match status" value="1"/>
</dbReference>
<dbReference type="eggNOG" id="COG0664">
    <property type="taxonomic scope" value="Bacteria"/>
</dbReference>
<dbReference type="STRING" id="565045.NOR51B_2235"/>
<dbReference type="SUPFAM" id="SSF46785">
    <property type="entry name" value="Winged helix' DNA-binding domain"/>
    <property type="match status" value="1"/>
</dbReference>
<evidence type="ECO:0000259" key="4">
    <source>
        <dbReference type="PROSITE" id="PS50042"/>
    </source>
</evidence>
<dbReference type="Gene3D" id="2.60.120.10">
    <property type="entry name" value="Jelly Rolls"/>
    <property type="match status" value="1"/>
</dbReference>
<dbReference type="InterPro" id="IPR050397">
    <property type="entry name" value="Env_Response_Regulators"/>
</dbReference>
<dbReference type="SMART" id="SM00419">
    <property type="entry name" value="HTH_CRP"/>
    <property type="match status" value="1"/>
</dbReference>
<dbReference type="InterPro" id="IPR014710">
    <property type="entry name" value="RmlC-like_jellyroll"/>
</dbReference>
<dbReference type="InterPro" id="IPR018488">
    <property type="entry name" value="cNMP-bd_CS"/>
</dbReference>
<evidence type="ECO:0000256" key="3">
    <source>
        <dbReference type="ARBA" id="ARBA00023163"/>
    </source>
</evidence>
<dbReference type="PROSITE" id="PS00889">
    <property type="entry name" value="CNMP_BINDING_2"/>
    <property type="match status" value="1"/>
</dbReference>
<dbReference type="PROSITE" id="PS50042">
    <property type="entry name" value="CNMP_BINDING_3"/>
    <property type="match status" value="1"/>
</dbReference>
<gene>
    <name evidence="6" type="ORF">NOR51B_2235</name>
</gene>
<dbReference type="GO" id="GO:0003700">
    <property type="term" value="F:DNA-binding transcription factor activity"/>
    <property type="evidence" value="ECO:0007669"/>
    <property type="project" value="InterPro"/>
</dbReference>
<dbReference type="InterPro" id="IPR018335">
    <property type="entry name" value="Tscrpt_reg_HTH_Crp-type_CS"/>
</dbReference>
<dbReference type="AlphaFoldDB" id="B8KVZ7"/>
<dbReference type="PROSITE" id="PS51063">
    <property type="entry name" value="HTH_CRP_2"/>
    <property type="match status" value="1"/>
</dbReference>
<dbReference type="PROSITE" id="PS00042">
    <property type="entry name" value="HTH_CRP_1"/>
    <property type="match status" value="1"/>
</dbReference>
<organism evidence="6 7">
    <name type="scientific">Luminiphilus syltensis NOR5-1B</name>
    <dbReference type="NCBI Taxonomy" id="565045"/>
    <lineage>
        <taxon>Bacteria</taxon>
        <taxon>Pseudomonadati</taxon>
        <taxon>Pseudomonadota</taxon>
        <taxon>Gammaproteobacteria</taxon>
        <taxon>Cellvibrionales</taxon>
        <taxon>Halieaceae</taxon>
        <taxon>Luminiphilus</taxon>
    </lineage>
</organism>
<dbReference type="FunFam" id="1.10.10.10:FF:000006">
    <property type="entry name" value="cAMP-activated global transcriptional regulator CRP"/>
    <property type="match status" value="1"/>
</dbReference>
<dbReference type="PRINTS" id="PR00034">
    <property type="entry name" value="HTHCRP"/>
</dbReference>
<evidence type="ECO:0000256" key="1">
    <source>
        <dbReference type="ARBA" id="ARBA00023015"/>
    </source>
</evidence>
<dbReference type="OrthoDB" id="61906at2"/>
<dbReference type="RefSeq" id="WP_009021029.1">
    <property type="nucleotide sequence ID" value="NZ_DS999411.1"/>
</dbReference>
<dbReference type="SUPFAM" id="SSF51206">
    <property type="entry name" value="cAMP-binding domain-like"/>
    <property type="match status" value="1"/>
</dbReference>
<keyword evidence="7" id="KW-1185">Reference proteome</keyword>